<dbReference type="EMBL" id="FWFW01000016">
    <property type="protein sequence ID" value="SLN67636.1"/>
    <property type="molecule type" value="Genomic_DNA"/>
</dbReference>
<dbReference type="RefSeq" id="WP_085850653.1">
    <property type="nucleotide sequence ID" value="NZ_FNZV01000003.1"/>
</dbReference>
<accession>A0A1Y5TMR8</accession>
<organism evidence="1 2">
    <name type="scientific">Pacificibacter marinus</name>
    <dbReference type="NCBI Taxonomy" id="658057"/>
    <lineage>
        <taxon>Bacteria</taxon>
        <taxon>Pseudomonadati</taxon>
        <taxon>Pseudomonadota</taxon>
        <taxon>Alphaproteobacteria</taxon>
        <taxon>Rhodobacterales</taxon>
        <taxon>Roseobacteraceae</taxon>
        <taxon>Pacificibacter</taxon>
    </lineage>
</organism>
<gene>
    <name evidence="1" type="ORF">PAM7971_03581</name>
</gene>
<reference evidence="1 2" key="1">
    <citation type="submission" date="2017-03" db="EMBL/GenBank/DDBJ databases">
        <authorList>
            <person name="Afonso C.L."/>
            <person name="Miller P.J."/>
            <person name="Scott M.A."/>
            <person name="Spackman E."/>
            <person name="Goraichik I."/>
            <person name="Dimitrov K.M."/>
            <person name="Suarez D.L."/>
            <person name="Swayne D.E."/>
        </authorList>
    </citation>
    <scope>NUCLEOTIDE SEQUENCE [LARGE SCALE GENOMIC DNA]</scope>
    <source>
        <strain evidence="1 2">CECT 7971</strain>
    </source>
</reference>
<evidence type="ECO:0000313" key="1">
    <source>
        <dbReference type="EMBL" id="SLN67636.1"/>
    </source>
</evidence>
<dbReference type="AlphaFoldDB" id="A0A1Y5TMR8"/>
<evidence type="ECO:0000313" key="2">
    <source>
        <dbReference type="Proteomes" id="UP000193307"/>
    </source>
</evidence>
<dbReference type="OrthoDB" id="7222937at2"/>
<sequence length="63" mass="6990">MQVAIWEARLAGIDGRAEEMFDRLREVAERRGFAYIEAGDLARGPISEILTRVAAINDSPSVE</sequence>
<dbReference type="Proteomes" id="UP000193307">
    <property type="component" value="Unassembled WGS sequence"/>
</dbReference>
<protein>
    <submittedName>
        <fullName evidence="1">Uncharacterized protein</fullName>
    </submittedName>
</protein>
<name>A0A1Y5TMR8_9RHOB</name>
<proteinExistence type="predicted"/>
<keyword evidence="2" id="KW-1185">Reference proteome</keyword>